<reference evidence="3" key="1">
    <citation type="submission" date="2019-01" db="EMBL/GenBank/DDBJ databases">
        <title>Cytophagaceae bacterium strain CAR-16.</title>
        <authorList>
            <person name="Chen W.-M."/>
        </authorList>
    </citation>
    <scope>NUCLEOTIDE SEQUENCE [LARGE SCALE GENOMIC DNA]</scope>
    <source>
        <strain evidence="3">LLJ-11</strain>
    </source>
</reference>
<organism evidence="2 3">
    <name type="scientific">Flavobacterium amnicola</name>
    <dbReference type="NCBI Taxonomy" id="2506422"/>
    <lineage>
        <taxon>Bacteria</taxon>
        <taxon>Pseudomonadati</taxon>
        <taxon>Bacteroidota</taxon>
        <taxon>Flavobacteriia</taxon>
        <taxon>Flavobacteriales</taxon>
        <taxon>Flavobacteriaceae</taxon>
        <taxon>Flavobacterium</taxon>
    </lineage>
</organism>
<dbReference type="EMBL" id="SBKO01000001">
    <property type="protein sequence ID" value="RXR20980.1"/>
    <property type="molecule type" value="Genomic_DNA"/>
</dbReference>
<sequence length="145" mass="16187">MKKIIFLSLFMLFAVGNMNAQAKKPISIINTSGAALKKFHEKSELDGMQKGALLELYIERIKVLVNTLPYIALTNKPGVTMADVGVPDNAENNKSLLAQQANTTTFLNSTVDFQRLMTPYADKGNLISSILYYENMLRELNQLNE</sequence>
<dbReference type="AlphaFoldDB" id="A0A4Q1K630"/>
<evidence type="ECO:0000313" key="3">
    <source>
        <dbReference type="Proteomes" id="UP000290283"/>
    </source>
</evidence>
<dbReference type="Proteomes" id="UP000290283">
    <property type="component" value="Unassembled WGS sequence"/>
</dbReference>
<feature type="chain" id="PRO_5020382857" evidence="1">
    <location>
        <begin position="23"/>
        <end position="145"/>
    </location>
</feature>
<proteinExistence type="predicted"/>
<keyword evidence="1" id="KW-0732">Signal</keyword>
<gene>
    <name evidence="2" type="ORF">EQG63_03310</name>
</gene>
<accession>A0A4Q1K630</accession>
<feature type="signal peptide" evidence="1">
    <location>
        <begin position="1"/>
        <end position="22"/>
    </location>
</feature>
<evidence type="ECO:0000313" key="2">
    <source>
        <dbReference type="EMBL" id="RXR20980.1"/>
    </source>
</evidence>
<dbReference type="OrthoDB" id="1161684at2"/>
<keyword evidence="3" id="KW-1185">Reference proteome</keyword>
<name>A0A4Q1K630_9FLAO</name>
<comment type="caution">
    <text evidence="2">The sequence shown here is derived from an EMBL/GenBank/DDBJ whole genome shotgun (WGS) entry which is preliminary data.</text>
</comment>
<protein>
    <submittedName>
        <fullName evidence="2">Uncharacterized protein</fullName>
    </submittedName>
</protein>
<dbReference type="RefSeq" id="WP_129434379.1">
    <property type="nucleotide sequence ID" value="NZ_SBKO01000001.1"/>
</dbReference>
<evidence type="ECO:0000256" key="1">
    <source>
        <dbReference type="SAM" id="SignalP"/>
    </source>
</evidence>